<dbReference type="InterPro" id="IPR017871">
    <property type="entry name" value="ABC_transporter-like_CS"/>
</dbReference>
<dbReference type="GeneID" id="95508046"/>
<evidence type="ECO:0000256" key="4">
    <source>
        <dbReference type="ARBA" id="ARBA00022741"/>
    </source>
</evidence>
<keyword evidence="3" id="KW-1003">Cell membrane</keyword>
<evidence type="ECO:0000256" key="3">
    <source>
        <dbReference type="ARBA" id="ARBA00022475"/>
    </source>
</evidence>
<dbReference type="InterPro" id="IPR003439">
    <property type="entry name" value="ABC_transporter-like_ATP-bd"/>
</dbReference>
<dbReference type="PROSITE" id="PS00211">
    <property type="entry name" value="ABC_TRANSPORTER_1"/>
    <property type="match status" value="1"/>
</dbReference>
<dbReference type="PANTHER" id="PTHR42711:SF19">
    <property type="entry name" value="DOXORUBICIN RESISTANCE ATP-BINDING PROTEIN DRRA"/>
    <property type="match status" value="1"/>
</dbReference>
<keyword evidence="4" id="KW-0547">Nucleotide-binding</keyword>
<name>A0ABW8HG10_9ACTN</name>
<dbReference type="EMBL" id="JBIVPC010000015">
    <property type="protein sequence ID" value="MFJ6039696.1"/>
    <property type="molecule type" value="Genomic_DNA"/>
</dbReference>
<evidence type="ECO:0000313" key="13">
    <source>
        <dbReference type="Proteomes" id="UP001617907"/>
    </source>
</evidence>
<gene>
    <name evidence="12" type="ORF">ACIQFM_25985</name>
</gene>
<keyword evidence="8" id="KW-0046">Antibiotic resistance</keyword>
<dbReference type="SMART" id="SM00382">
    <property type="entry name" value="AAA"/>
    <property type="match status" value="1"/>
</dbReference>
<reference evidence="12 13" key="1">
    <citation type="submission" date="2024-10" db="EMBL/GenBank/DDBJ databases">
        <title>The Natural Products Discovery Center: Release of the First 8490 Sequenced Strains for Exploring Actinobacteria Biosynthetic Diversity.</title>
        <authorList>
            <person name="Kalkreuter E."/>
            <person name="Kautsar S.A."/>
            <person name="Yang D."/>
            <person name="Bader C.D."/>
            <person name="Teijaro C.N."/>
            <person name="Fluegel L."/>
            <person name="Davis C.M."/>
            <person name="Simpson J.R."/>
            <person name="Lauterbach L."/>
            <person name="Steele A.D."/>
            <person name="Gui C."/>
            <person name="Meng S."/>
            <person name="Li G."/>
            <person name="Viehrig K."/>
            <person name="Ye F."/>
            <person name="Su P."/>
            <person name="Kiefer A.F."/>
            <person name="Nichols A."/>
            <person name="Cepeda A.J."/>
            <person name="Yan W."/>
            <person name="Fan B."/>
            <person name="Jiang Y."/>
            <person name="Adhikari A."/>
            <person name="Zheng C.-J."/>
            <person name="Schuster L."/>
            <person name="Cowan T.M."/>
            <person name="Smanski M.J."/>
            <person name="Chevrette M.G."/>
            <person name="De Carvalho L.P.S."/>
            <person name="Shen B."/>
        </authorList>
    </citation>
    <scope>NUCLEOTIDE SEQUENCE [LARGE SCALE GENOMIC DNA]</scope>
    <source>
        <strain evidence="12 13">NPDC093086</strain>
    </source>
</reference>
<sequence>MANSYAIEISGLTKSYGDVHVLKGVDLQVERGTMLALLGPNGAGKTTLVRILSTLIGPTGGTAVVHGHDVVHQAAGVRRSIGLVSQFMALDYVHSGRENLVMLGRLQHLRAPAARRRAEELLEQFDLVEAADRPVKTYSGGMRRRLDLAISLITAPPVLFLDEPTVGLDPRSRRTLWGVIRELLAKGSTILLTTQYLEEADQLADRVAVIDEGRIAAQGTATELKQRIGAERMQVTFDTDEDFLKADALSRAGDEHLQWDRETRTVSVATDDLELLVRTLDELRRSGARIGSLDVARPSLDDVFLTLTQHTSATGQPGTRSVNPPAASAAAGAETVGSRSE</sequence>
<dbReference type="InterPro" id="IPR027417">
    <property type="entry name" value="P-loop_NTPase"/>
</dbReference>
<proteinExistence type="inferred from homology"/>
<dbReference type="InterPro" id="IPR025302">
    <property type="entry name" value="DrrA1/2-like_C"/>
</dbReference>
<dbReference type="NCBIfam" id="TIGR01188">
    <property type="entry name" value="drrA"/>
    <property type="match status" value="1"/>
</dbReference>
<comment type="subcellular location">
    <subcellularLocation>
        <location evidence="1">Cell membrane</location>
        <topology evidence="1">Peripheral membrane protein</topology>
        <orientation evidence="1">Cytoplasmic side</orientation>
    </subcellularLocation>
</comment>
<protein>
    <submittedName>
        <fullName evidence="12">ATP-binding cassette domain-containing protein</fullName>
    </submittedName>
</protein>
<evidence type="ECO:0000256" key="8">
    <source>
        <dbReference type="ARBA" id="ARBA00023251"/>
    </source>
</evidence>
<keyword evidence="6" id="KW-1278">Translocase</keyword>
<evidence type="ECO:0000256" key="1">
    <source>
        <dbReference type="ARBA" id="ARBA00004413"/>
    </source>
</evidence>
<comment type="similarity">
    <text evidence="9">Belongs to the ABC transporter superfamily. Drug exporter-1 (DrugE1) (TC 3.A.1.105) family.</text>
</comment>
<evidence type="ECO:0000256" key="7">
    <source>
        <dbReference type="ARBA" id="ARBA00023136"/>
    </source>
</evidence>
<dbReference type="Pfam" id="PF13732">
    <property type="entry name" value="DrrA1-3_C"/>
    <property type="match status" value="1"/>
</dbReference>
<evidence type="ECO:0000259" key="11">
    <source>
        <dbReference type="PROSITE" id="PS50893"/>
    </source>
</evidence>
<evidence type="ECO:0000256" key="2">
    <source>
        <dbReference type="ARBA" id="ARBA00022448"/>
    </source>
</evidence>
<dbReference type="Gene3D" id="3.40.50.300">
    <property type="entry name" value="P-loop containing nucleotide triphosphate hydrolases"/>
    <property type="match status" value="1"/>
</dbReference>
<dbReference type="Proteomes" id="UP001617907">
    <property type="component" value="Unassembled WGS sequence"/>
</dbReference>
<keyword evidence="7" id="KW-0472">Membrane</keyword>
<evidence type="ECO:0000256" key="9">
    <source>
        <dbReference type="ARBA" id="ARBA00049985"/>
    </source>
</evidence>
<feature type="region of interest" description="Disordered" evidence="10">
    <location>
        <begin position="311"/>
        <end position="341"/>
    </location>
</feature>
<comment type="caution">
    <text evidence="12">The sequence shown here is derived from an EMBL/GenBank/DDBJ whole genome shotgun (WGS) entry which is preliminary data.</text>
</comment>
<dbReference type="GO" id="GO:0005524">
    <property type="term" value="F:ATP binding"/>
    <property type="evidence" value="ECO:0007669"/>
    <property type="project" value="UniProtKB-KW"/>
</dbReference>
<dbReference type="InterPro" id="IPR050763">
    <property type="entry name" value="ABC_transporter_ATP-binding"/>
</dbReference>
<evidence type="ECO:0000256" key="6">
    <source>
        <dbReference type="ARBA" id="ARBA00022967"/>
    </source>
</evidence>
<dbReference type="InterPro" id="IPR003593">
    <property type="entry name" value="AAA+_ATPase"/>
</dbReference>
<evidence type="ECO:0000313" key="12">
    <source>
        <dbReference type="EMBL" id="MFJ6039696.1"/>
    </source>
</evidence>
<accession>A0ABW8HG10</accession>
<dbReference type="RefSeq" id="WP_063788284.1">
    <property type="nucleotide sequence ID" value="NZ_BBOK01000010.1"/>
</dbReference>
<feature type="compositionally biased region" description="Polar residues" evidence="10">
    <location>
        <begin position="311"/>
        <end position="322"/>
    </location>
</feature>
<dbReference type="SUPFAM" id="SSF52540">
    <property type="entry name" value="P-loop containing nucleoside triphosphate hydrolases"/>
    <property type="match status" value="1"/>
</dbReference>
<keyword evidence="2" id="KW-0813">Transport</keyword>
<evidence type="ECO:0000256" key="5">
    <source>
        <dbReference type="ARBA" id="ARBA00022840"/>
    </source>
</evidence>
<dbReference type="PROSITE" id="PS50893">
    <property type="entry name" value="ABC_TRANSPORTER_2"/>
    <property type="match status" value="1"/>
</dbReference>
<dbReference type="PANTHER" id="PTHR42711">
    <property type="entry name" value="ABC TRANSPORTER ATP-BINDING PROTEIN"/>
    <property type="match status" value="1"/>
</dbReference>
<dbReference type="InterPro" id="IPR005894">
    <property type="entry name" value="DrrA"/>
</dbReference>
<evidence type="ECO:0000256" key="10">
    <source>
        <dbReference type="SAM" id="MobiDB-lite"/>
    </source>
</evidence>
<keyword evidence="5 12" id="KW-0067">ATP-binding</keyword>
<dbReference type="Pfam" id="PF00005">
    <property type="entry name" value="ABC_tran"/>
    <property type="match status" value="1"/>
</dbReference>
<keyword evidence="13" id="KW-1185">Reference proteome</keyword>
<organism evidence="12 13">
    <name type="scientific">Streptomyces ardesiacus</name>
    <dbReference type="NCBI Taxonomy" id="285564"/>
    <lineage>
        <taxon>Bacteria</taxon>
        <taxon>Bacillati</taxon>
        <taxon>Actinomycetota</taxon>
        <taxon>Actinomycetes</taxon>
        <taxon>Kitasatosporales</taxon>
        <taxon>Streptomycetaceae</taxon>
        <taxon>Streptomyces</taxon>
    </lineage>
</organism>
<feature type="domain" description="ABC transporter" evidence="11">
    <location>
        <begin position="7"/>
        <end position="237"/>
    </location>
</feature>